<keyword evidence="4" id="KW-0808">Transferase</keyword>
<dbReference type="VEuPathDB" id="TriTrypDB:BSAL_61905"/>
<evidence type="ECO:0000256" key="2">
    <source>
        <dbReference type="SAM" id="MobiDB-lite"/>
    </source>
</evidence>
<accession>A0A0S4IM42</accession>
<protein>
    <submittedName>
        <fullName evidence="4">Receptor-type protein kinase, putative</fullName>
    </submittedName>
</protein>
<dbReference type="InterPro" id="IPR006553">
    <property type="entry name" value="Leu-rich_rpt_Cys-con_subtyp"/>
</dbReference>
<dbReference type="GO" id="GO:0019005">
    <property type="term" value="C:SCF ubiquitin ligase complex"/>
    <property type="evidence" value="ECO:0007669"/>
    <property type="project" value="TreeGrafter"/>
</dbReference>
<gene>
    <name evidence="4" type="ORF">BSAL_61905</name>
</gene>
<keyword evidence="1" id="KW-0677">Repeat</keyword>
<dbReference type="EMBL" id="CYKH01000309">
    <property type="protein sequence ID" value="CUF37339.1"/>
    <property type="molecule type" value="Genomic_DNA"/>
</dbReference>
<dbReference type="InterPro" id="IPR032675">
    <property type="entry name" value="LRR_dom_sf"/>
</dbReference>
<dbReference type="OrthoDB" id="272161at2759"/>
<feature type="domain" description="Disease resistance R13L4/SHOC-2-like LRR" evidence="3">
    <location>
        <begin position="781"/>
        <end position="1097"/>
    </location>
</feature>
<evidence type="ECO:0000259" key="3">
    <source>
        <dbReference type="Pfam" id="PF23598"/>
    </source>
</evidence>
<dbReference type="AlphaFoldDB" id="A0A0S4IM42"/>
<keyword evidence="5" id="KW-1185">Reference proteome</keyword>
<reference evidence="5" key="1">
    <citation type="submission" date="2015-09" db="EMBL/GenBank/DDBJ databases">
        <authorList>
            <consortium name="Pathogen Informatics"/>
        </authorList>
    </citation>
    <scope>NUCLEOTIDE SEQUENCE [LARGE SCALE GENOMIC DNA]</scope>
    <source>
        <strain evidence="5">Lake Konstanz</strain>
    </source>
</reference>
<dbReference type="Pfam" id="PF13516">
    <property type="entry name" value="LRR_6"/>
    <property type="match status" value="4"/>
</dbReference>
<dbReference type="InterPro" id="IPR055414">
    <property type="entry name" value="LRR_R13L4/SHOC2-like"/>
</dbReference>
<feature type="compositionally biased region" description="Polar residues" evidence="2">
    <location>
        <begin position="177"/>
        <end position="197"/>
    </location>
</feature>
<dbReference type="Proteomes" id="UP000051952">
    <property type="component" value="Unassembled WGS sequence"/>
</dbReference>
<feature type="region of interest" description="Disordered" evidence="2">
    <location>
        <begin position="159"/>
        <end position="201"/>
    </location>
</feature>
<dbReference type="InterPro" id="IPR001611">
    <property type="entry name" value="Leu-rich_rpt"/>
</dbReference>
<organism evidence="4 5">
    <name type="scientific">Bodo saltans</name>
    <name type="common">Flagellated protozoan</name>
    <dbReference type="NCBI Taxonomy" id="75058"/>
    <lineage>
        <taxon>Eukaryota</taxon>
        <taxon>Discoba</taxon>
        <taxon>Euglenozoa</taxon>
        <taxon>Kinetoplastea</taxon>
        <taxon>Metakinetoplastina</taxon>
        <taxon>Eubodonida</taxon>
        <taxon>Bodonidae</taxon>
        <taxon>Bodo</taxon>
    </lineage>
</organism>
<evidence type="ECO:0000256" key="1">
    <source>
        <dbReference type="ARBA" id="ARBA00022737"/>
    </source>
</evidence>
<dbReference type="Gene3D" id="3.80.10.10">
    <property type="entry name" value="Ribonuclease Inhibitor"/>
    <property type="match status" value="6"/>
</dbReference>
<dbReference type="PANTHER" id="PTHR13318">
    <property type="entry name" value="PARTNER OF PAIRED, ISOFORM B-RELATED"/>
    <property type="match status" value="1"/>
</dbReference>
<proteinExistence type="predicted"/>
<dbReference type="PANTHER" id="PTHR13318:SF190">
    <property type="entry name" value="PARTNER OF PAIRED, ISOFORM B"/>
    <property type="match status" value="1"/>
</dbReference>
<dbReference type="SUPFAM" id="SSF52047">
    <property type="entry name" value="RNI-like"/>
    <property type="match status" value="4"/>
</dbReference>
<dbReference type="SMART" id="SM00367">
    <property type="entry name" value="LRR_CC"/>
    <property type="match status" value="19"/>
</dbReference>
<keyword evidence="4" id="KW-0675">Receptor</keyword>
<dbReference type="Pfam" id="PF23598">
    <property type="entry name" value="LRR_14"/>
    <property type="match status" value="1"/>
</dbReference>
<evidence type="ECO:0000313" key="5">
    <source>
        <dbReference type="Proteomes" id="UP000051952"/>
    </source>
</evidence>
<sequence length="1144" mass="121851">MKSKAICEWALLPCAAHGTLAMWRGLEKYIPEERKKILKAEGSVLREALVTALVSDRRDIATELTGRGVVLDLPLACRLGATEVVLRELRSVIVKESPGGSDTVAIAVDNILLLSLVECLRSGQLDTASAIWEELAALPYPTPNVSGYILSHFTSNNDNTTTSHKAPRVSSHFDAANNRNATTTQDISTDAKPSSDSGALGKNDRLSLSSLTWLRSRISSLAEKSSFRRRLENHAVRTFPVRGMQSAISSQLVTLSGLLESSTPYLAFDENIEALVSLRTAPTRQEAYQSAFVHFSSMTPSLLTHMQQRMNLTSARVVTLCDGGHDAAHREIMTSVLSSTNTTLEELSLVRCQLHNDDASSLSSPSAVPLIFAFPPKLRKLSLLEHCVISETVAGSVALAPHLEELTIDGRGLLRQHAASIHSLLDSIRAKALTSLCITDAVSVHPEHVMSNPNLLAHLTSFTFTNSPLLCDDNLGRLPASITHLNISGCPLVTDKGVCYVSVIMPHLMLLNVAGCTGVTNEGLKALSATLGSVLTSLDVSDCVLITDVGLRTHLSGLRALQSLGLAGCDAITTAGLTESLSCLTALTSLNVAGCKNVADAALEFLAKLHGSKLMSLDASKCPRMTDDGIVQVAEHCGASLQCLRVEDCPLITLKGFYHIVASCHVLSELKVTGCRAAKDVLSSQTSSKATHLSRGVTTEHKNINSINSSVTSLSLLGGTDDAKNKVLRQLMSSPCLTAIDISDCNSHELEDGTALQFLLSSQRAMLRTLRASGCAHLDDEALSIVSQLHGLTTLDLGRCTNITDTTLRHISGLQALTHLDLAECFRITDDGLAFLKPLRSLTFLDLGGCRNINNAGAEHLTSLTALRSLTVARCVKLTDGGLARIASLHSLTTLNLTGCTNIGYNGLTRVAELRALTSLNLTWCSGVTDRSLARLSSLEASLTSLNLSGCGKITNDGLEHLIRMQELLSLNISGCSQVTDYGMEHIASLSSLTSLNASKVWLTSHGLVYIAKLTQLKSLNLSECNRITNDGIQHLGSALRGLRSLQLGGLCNITDAGLAPLAALPALTELNASGCVKLSDKGLGYVAQMQSLTMLNITDCVKVTGAGFSALSALPRVSVVNIARCTGIVGDGWLDADKVTILR</sequence>
<dbReference type="GO" id="GO:0016301">
    <property type="term" value="F:kinase activity"/>
    <property type="evidence" value="ECO:0007669"/>
    <property type="project" value="UniProtKB-KW"/>
</dbReference>
<dbReference type="GO" id="GO:0031146">
    <property type="term" value="P:SCF-dependent proteasomal ubiquitin-dependent protein catabolic process"/>
    <property type="evidence" value="ECO:0007669"/>
    <property type="project" value="TreeGrafter"/>
</dbReference>
<keyword evidence="4" id="KW-0418">Kinase</keyword>
<name>A0A0S4IM42_BODSA</name>
<evidence type="ECO:0000313" key="4">
    <source>
        <dbReference type="EMBL" id="CUF37339.1"/>
    </source>
</evidence>